<feature type="domain" description="RRM" evidence="21">
    <location>
        <begin position="507"/>
        <end position="584"/>
    </location>
</feature>
<evidence type="ECO:0000256" key="8">
    <source>
        <dbReference type="ARBA" id="ARBA00022741"/>
    </source>
</evidence>
<dbReference type="HOGENOM" id="CLU_238847_0_0_1"/>
<feature type="transmembrane region" description="Helical" evidence="19">
    <location>
        <begin position="218"/>
        <end position="239"/>
    </location>
</feature>
<evidence type="ECO:0000256" key="20">
    <source>
        <dbReference type="SAM" id="SignalP"/>
    </source>
</evidence>
<feature type="transmembrane region" description="Helical" evidence="19">
    <location>
        <begin position="750"/>
        <end position="769"/>
    </location>
</feature>
<dbReference type="GO" id="GO:0004016">
    <property type="term" value="F:adenylate cyclase activity"/>
    <property type="evidence" value="ECO:0007669"/>
    <property type="project" value="UniProtKB-EC"/>
</dbReference>
<dbReference type="InterPro" id="IPR032628">
    <property type="entry name" value="AC_N"/>
</dbReference>
<dbReference type="GO" id="GO:0003723">
    <property type="term" value="F:RNA binding"/>
    <property type="evidence" value="ECO:0007669"/>
    <property type="project" value="UniProtKB-UniRule"/>
</dbReference>
<reference evidence="25" key="1">
    <citation type="submission" date="2011-05" db="EMBL/GenBank/DDBJ databases">
        <authorList>
            <person name="Richards S.R."/>
            <person name="Qu J."/>
            <person name="Jiang H."/>
            <person name="Jhangiani S.N."/>
            <person name="Agravi P."/>
            <person name="Goodspeed R."/>
            <person name="Gross S."/>
            <person name="Mandapat C."/>
            <person name="Jackson L."/>
            <person name="Mathew T."/>
            <person name="Pu L."/>
            <person name="Thornton R."/>
            <person name="Saada N."/>
            <person name="Wilczek-Boney K.B."/>
            <person name="Lee S."/>
            <person name="Kovar C."/>
            <person name="Wu Y."/>
            <person name="Scherer S.E."/>
            <person name="Worley K.C."/>
            <person name="Muzny D.M."/>
            <person name="Gibbs R."/>
        </authorList>
    </citation>
    <scope>NUCLEOTIDE SEQUENCE</scope>
    <source>
        <strain evidence="25">Brora</strain>
    </source>
</reference>
<keyword evidence="13" id="KW-0115">cAMP biosynthesis</keyword>
<evidence type="ECO:0000256" key="2">
    <source>
        <dbReference type="ARBA" id="ARBA00001946"/>
    </source>
</evidence>
<comment type="subcellular location">
    <subcellularLocation>
        <location evidence="3">Membrane</location>
        <topology evidence="3">Multi-pass membrane protein</topology>
    </subcellularLocation>
</comment>
<feature type="domain" description="Guanylate cyclase" evidence="22">
    <location>
        <begin position="961"/>
        <end position="1088"/>
    </location>
</feature>
<feature type="transmembrane region" description="Helical" evidence="19">
    <location>
        <begin position="859"/>
        <end position="881"/>
    </location>
</feature>
<dbReference type="EC" id="4.6.1.1" evidence="4"/>
<evidence type="ECO:0000313" key="25">
    <source>
        <dbReference type="Proteomes" id="UP000014500"/>
    </source>
</evidence>
<evidence type="ECO:0000256" key="6">
    <source>
        <dbReference type="ARBA" id="ARBA00022723"/>
    </source>
</evidence>
<dbReference type="InterPro" id="IPR035979">
    <property type="entry name" value="RBD_domain_sf"/>
</dbReference>
<dbReference type="STRING" id="126957.T1IKH0"/>
<feature type="domain" description="G-protein coupled receptors family 2 profile 2" evidence="23">
    <location>
        <begin position="184"/>
        <end position="402"/>
    </location>
</feature>
<evidence type="ECO:0000256" key="1">
    <source>
        <dbReference type="ARBA" id="ARBA00001593"/>
    </source>
</evidence>
<evidence type="ECO:0000259" key="21">
    <source>
        <dbReference type="PROSITE" id="PS50102"/>
    </source>
</evidence>
<evidence type="ECO:0000256" key="4">
    <source>
        <dbReference type="ARBA" id="ARBA00012201"/>
    </source>
</evidence>
<keyword evidence="9" id="KW-0067">ATP-binding</keyword>
<evidence type="ECO:0000256" key="9">
    <source>
        <dbReference type="ARBA" id="ARBA00022840"/>
    </source>
</evidence>
<keyword evidence="7" id="KW-0677">Repeat</keyword>
<keyword evidence="11 17" id="KW-0694">RNA-binding</keyword>
<dbReference type="PROSITE" id="PS00452">
    <property type="entry name" value="GUANYLATE_CYCLASE_1"/>
    <property type="match status" value="2"/>
</dbReference>
<dbReference type="Gene3D" id="3.30.70.1230">
    <property type="entry name" value="Nucleotide cyclase"/>
    <property type="match status" value="2"/>
</dbReference>
<feature type="transmembrane region" description="Helical" evidence="19">
    <location>
        <begin position="345"/>
        <end position="367"/>
    </location>
</feature>
<comment type="catalytic activity">
    <reaction evidence="1">
        <text>ATP = 3',5'-cyclic AMP + diphosphate</text>
        <dbReference type="Rhea" id="RHEA:15389"/>
        <dbReference type="ChEBI" id="CHEBI:30616"/>
        <dbReference type="ChEBI" id="CHEBI:33019"/>
        <dbReference type="ChEBI" id="CHEBI:58165"/>
        <dbReference type="EC" id="4.6.1.1"/>
    </reaction>
</comment>
<keyword evidence="5 19" id="KW-0812">Transmembrane</keyword>
<protein>
    <recommendedName>
        <fullName evidence="4">adenylate cyclase</fullName>
        <ecNumber evidence="4">4.6.1.1</ecNumber>
    </recommendedName>
</protein>
<proteinExistence type="inferred from homology"/>
<evidence type="ECO:0000256" key="5">
    <source>
        <dbReference type="ARBA" id="ARBA00022692"/>
    </source>
</evidence>
<keyword evidence="6" id="KW-0479">Metal-binding</keyword>
<feature type="transmembrane region" description="Helical" evidence="19">
    <location>
        <begin position="387"/>
        <end position="412"/>
    </location>
</feature>
<evidence type="ECO:0000256" key="14">
    <source>
        <dbReference type="ARBA" id="ARBA00023136"/>
    </source>
</evidence>
<dbReference type="GO" id="GO:0005886">
    <property type="term" value="C:plasma membrane"/>
    <property type="evidence" value="ECO:0007669"/>
    <property type="project" value="InterPro"/>
</dbReference>
<dbReference type="InterPro" id="IPR018297">
    <property type="entry name" value="A/G_cyclase_CS"/>
</dbReference>
<dbReference type="Pfam" id="PF00211">
    <property type="entry name" value="Guanylate_cyc"/>
    <property type="match status" value="2"/>
</dbReference>
<feature type="transmembrane region" description="Helical" evidence="19">
    <location>
        <begin position="1335"/>
        <end position="1353"/>
    </location>
</feature>
<evidence type="ECO:0000256" key="15">
    <source>
        <dbReference type="ARBA" id="ARBA00023180"/>
    </source>
</evidence>
<dbReference type="GO" id="GO:0035556">
    <property type="term" value="P:intracellular signal transduction"/>
    <property type="evidence" value="ECO:0007669"/>
    <property type="project" value="InterPro"/>
</dbReference>
<accession>T1IKH0</accession>
<evidence type="ECO:0000256" key="18">
    <source>
        <dbReference type="RuleBase" id="RU000405"/>
    </source>
</evidence>
<dbReference type="SUPFAM" id="SSF54928">
    <property type="entry name" value="RNA-binding domain, RBD"/>
    <property type="match status" value="1"/>
</dbReference>
<dbReference type="SUPFAM" id="SSF55073">
    <property type="entry name" value="Nucleotide cyclase"/>
    <property type="match status" value="2"/>
</dbReference>
<dbReference type="SMART" id="SM00044">
    <property type="entry name" value="CYCc"/>
    <property type="match status" value="2"/>
</dbReference>
<feature type="transmembrane region" description="Helical" evidence="19">
    <location>
        <begin position="781"/>
        <end position="800"/>
    </location>
</feature>
<sequence length="1770" mass="202902">MSCSSFTMSFPLSIILTTLNLLFHRVICQQQQQQPCSNGAVYPSLNRCLFECRNDEYNNNASHPDEKHEYKVLVLSVNDFSITTNGFLVADLPIPELPTNLYVIHNFTARICYPLDQNFISCDKWSLESDEFVLSNDSHHLWTIPDNKIYTLGQFYMFMIDNESLPVVCISQKAIEHHKNIVAVDKWFLGLHIVSATSLIIAFVCCVRFPALNVRHNYNLLCHMCVMSVAYWTLVIEYFMRQWKTTPDACLVVAFIKQFAFLATFFWINVQAIDLFLRFNNLSINSTPGSNTRRFVYYSGYAWGCPFAVSCITLIVAKSDVELRYRPNWQQFCWFDYKYKLTGLIYFYAPIAIILVVNSGLFGLTMWKLYTVGKMVSNVNKRIHQQLLQLCVKLLVITGLCWSMEVIGWAVGEYKNNMFNAKKIEHIEEFDNDDDEFGFGRILREMDEEEKQNHEQNLKIEQFHNLNSDKILNEVEIEIQVQPSPHVDNNTIFISCKEEEKQEIHSRSIHVGNIAFTATPEDLKQHFNACGSIKRVTIVYDKVTGRSRGFAYIEFTDEDAVNNAVALNNSLFRDRNIKVHLCRQVFCDENGRSFAKKRFNDHNENDLTRYKKRKFNPVSPRSQWVRAFGRIKARGRVCSTGRGSDSGLSQLSITDPHPHLDGGNVFTIDKPDRSCASVPVHLADRVRRGLVLPCNNAFSNKHLELAYQRYSSRQKQKSLIVVNLVDFFVKLLLLASEILQKRESISPLNISFSACWMFFNLVVCVLCFWRCFANNYLRQSAVFTWLVLNIQGFSALSVGFKCDKMHQYGGIETSWYIIFIVFVTHAMLPLPLEWSVTAGSLTAVVHLLLSTIWNSADVTFYKLIFGNVLLYLCLNLAGIYGKYLMERAQRKAFVETRRSMETRYKTEKETERQEKLLLSMLPRFVAAEMINDIIAQEEAEKKAFQPSQFHKIYIHRYENVSILFADIKRFTELASRCTAQELVTLLNQLFARFDRLANETHCLRIKLLGDCYYCVSGLPEPRVDHAKCCVEMGLHMIKAIGSVREQTNVNVDMRIGIHSGSVLCGVLGLRKWQFDVWSNDVTMANHMESGGIPGRIHISKATLDCLGDHYRVEPGCGHERDVYLKHHGVPTFLIVATEPKRWTKLKRRERTRLWSLDEGLRLSAAATTRSDWMPEIPFENFEMGQHVNVEGFDDNSDLENGGVAFAAGGESMSDRVDDLIDNSIEIESNLRMRREHVNRFTLTFKDEHMETQFCRSADDVFKSNMLTAFFIWIIGTSTHCIVMHELIIWRLIISATATTLLFVGFALVMAEEFVSMPASLRRLSAHLTRNRNARNAFTCIFVSIICLASSIGMCLCSKHSDEPLASDCHNVSVYRTTHCFLPNVFGHVTVCHFPQYYIYLWALSMVACASFLQLPYLVKSSLLGAMMCLYCVLLLTVYQHVLSSNTHCDTIDCLFDDPIVLQLFMFFYVLMYQCRLVEITCRLDFLWKRQTEQEASEIRLLRHHNEHMLKNMLPVHVLVHFLSDDRNVDQLYYQSIDSVGVLFASIPNFAEFFSEDVNRGVECIRLLNEIIADFDELMEQPRFKCIEKIKTIGSTYMAASGLNPKQSDEEHAHICTLVDYALAIKGALKEVNRHSFNDFFLRIGISHGPLVGGVIGAKKPVFDIFGNTVNEASRMDSTGIVDAIQVPKNTADILGRCGYQVEFRGSVAVKGKGHMDTYLVAGKRSPKTVAFNRQASRQPSFAFVVYGMVQARRRQTSVKKSFVRRKPVDQ</sequence>
<dbReference type="GO" id="GO:0007189">
    <property type="term" value="P:adenylate cyclase-activating G protein-coupled receptor signaling pathway"/>
    <property type="evidence" value="ECO:0007669"/>
    <property type="project" value="TreeGrafter"/>
</dbReference>
<feature type="transmembrane region" description="Helical" evidence="19">
    <location>
        <begin position="1265"/>
        <end position="1286"/>
    </location>
</feature>
<evidence type="ECO:0000256" key="10">
    <source>
        <dbReference type="ARBA" id="ARBA00022842"/>
    </source>
</evidence>
<keyword evidence="10" id="KW-0460">Magnesium</keyword>
<comment type="cofactor">
    <cofactor evidence="2">
        <name>Mg(2+)</name>
        <dbReference type="ChEBI" id="CHEBI:18420"/>
    </cofactor>
</comment>
<evidence type="ECO:0000259" key="23">
    <source>
        <dbReference type="PROSITE" id="PS50261"/>
    </source>
</evidence>
<dbReference type="GO" id="GO:0005524">
    <property type="term" value="F:ATP binding"/>
    <property type="evidence" value="ECO:0007669"/>
    <property type="project" value="UniProtKB-KW"/>
</dbReference>
<comment type="similarity">
    <text evidence="18">Belongs to the adenylyl cyclase class-4/guanylyl cyclase family.</text>
</comment>
<dbReference type="PhylomeDB" id="T1IKH0"/>
<dbReference type="CDD" id="cd15039">
    <property type="entry name" value="7tmB3_Methuselah-like"/>
    <property type="match status" value="1"/>
</dbReference>
<dbReference type="InterPro" id="IPR009398">
    <property type="entry name" value="Adcy_conserved_dom"/>
</dbReference>
<feature type="signal peptide" evidence="20">
    <location>
        <begin position="1"/>
        <end position="28"/>
    </location>
</feature>
<dbReference type="eggNOG" id="KOG4209">
    <property type="taxonomic scope" value="Eukaryota"/>
</dbReference>
<dbReference type="CDD" id="cd07302">
    <property type="entry name" value="CHD"/>
    <property type="match status" value="2"/>
</dbReference>
<keyword evidence="8" id="KW-0547">Nucleotide-binding</keyword>
<evidence type="ECO:0000256" key="12">
    <source>
        <dbReference type="ARBA" id="ARBA00022989"/>
    </source>
</evidence>
<dbReference type="CDD" id="cd12306">
    <property type="entry name" value="RRM_II_PABPs"/>
    <property type="match status" value="1"/>
</dbReference>
<keyword evidence="14 19" id="KW-0472">Membrane</keyword>
<dbReference type="GO" id="GO:0004930">
    <property type="term" value="F:G protein-coupled receptor activity"/>
    <property type="evidence" value="ECO:0007669"/>
    <property type="project" value="InterPro"/>
</dbReference>
<dbReference type="InterPro" id="IPR029787">
    <property type="entry name" value="Nucleotide_cyclase"/>
</dbReference>
<feature type="chain" id="PRO_5004579272" description="adenylate cyclase" evidence="20">
    <location>
        <begin position="29"/>
        <end position="1770"/>
    </location>
</feature>
<dbReference type="eggNOG" id="KOG3619">
    <property type="taxonomic scope" value="Eukaryota"/>
</dbReference>
<dbReference type="FunFam" id="3.30.70.1230:FF:000001">
    <property type="entry name" value="Adenylate cyclase"/>
    <property type="match status" value="1"/>
</dbReference>
<dbReference type="InterPro" id="IPR012677">
    <property type="entry name" value="Nucleotide-bd_a/b_plait_sf"/>
</dbReference>
<evidence type="ECO:0000256" key="13">
    <source>
        <dbReference type="ARBA" id="ARBA00022998"/>
    </source>
</evidence>
<dbReference type="Gene3D" id="1.20.1070.10">
    <property type="entry name" value="Rhodopsin 7-helix transmembrane proteins"/>
    <property type="match status" value="1"/>
</dbReference>
<feature type="transmembrane region" description="Helical" evidence="19">
    <location>
        <begin position="1292"/>
        <end position="1314"/>
    </location>
</feature>
<dbReference type="SUPFAM" id="SSF81321">
    <property type="entry name" value="Family A G protein-coupled receptor-like"/>
    <property type="match status" value="1"/>
</dbReference>
<dbReference type="Pfam" id="PF00076">
    <property type="entry name" value="RRM_1"/>
    <property type="match status" value="1"/>
</dbReference>
<dbReference type="Proteomes" id="UP000014500">
    <property type="component" value="Unassembled WGS sequence"/>
</dbReference>
<feature type="transmembrane region" description="Helical" evidence="19">
    <location>
        <begin position="1459"/>
        <end position="1477"/>
    </location>
</feature>
<feature type="transmembrane region" description="Helical" evidence="19">
    <location>
        <begin position="1421"/>
        <end position="1439"/>
    </location>
</feature>
<evidence type="ECO:0000256" key="17">
    <source>
        <dbReference type="PROSITE-ProRule" id="PRU00176"/>
    </source>
</evidence>
<name>T1IKH0_STRMM</name>
<dbReference type="GO" id="GO:0007166">
    <property type="term" value="P:cell surface receptor signaling pathway"/>
    <property type="evidence" value="ECO:0007669"/>
    <property type="project" value="InterPro"/>
</dbReference>
<evidence type="ECO:0000256" key="19">
    <source>
        <dbReference type="SAM" id="Phobius"/>
    </source>
</evidence>
<evidence type="ECO:0000256" key="7">
    <source>
        <dbReference type="ARBA" id="ARBA00022737"/>
    </source>
</evidence>
<keyword evidence="20" id="KW-0732">Signal</keyword>
<reference evidence="24" key="2">
    <citation type="submission" date="2015-02" db="UniProtKB">
        <authorList>
            <consortium name="EnsemblMetazoa"/>
        </authorList>
    </citation>
    <scope>IDENTIFICATION</scope>
</reference>
<evidence type="ECO:0000256" key="3">
    <source>
        <dbReference type="ARBA" id="ARBA00004141"/>
    </source>
</evidence>
<dbReference type="FunFam" id="3.30.70.1230:FF:000002">
    <property type="entry name" value="Adenylate cyclase"/>
    <property type="match status" value="1"/>
</dbReference>
<dbReference type="InterPro" id="IPR000504">
    <property type="entry name" value="RRM_dom"/>
</dbReference>
<feature type="transmembrane region" description="Helical" evidence="19">
    <location>
        <begin position="295"/>
        <end position="317"/>
    </location>
</feature>
<feature type="transmembrane region" description="Helical" evidence="19">
    <location>
        <begin position="806"/>
        <end position="827"/>
    </location>
</feature>
<dbReference type="PANTHER" id="PTHR45627:SF1">
    <property type="entry name" value="ADENYLATE CYCLASE TYPE 8"/>
    <property type="match status" value="1"/>
</dbReference>
<dbReference type="EnsemblMetazoa" id="SMAR001419-RA">
    <property type="protein sequence ID" value="SMAR001419-PA"/>
    <property type="gene ID" value="SMAR001419"/>
</dbReference>
<dbReference type="Gene3D" id="3.30.70.330">
    <property type="match status" value="1"/>
</dbReference>
<evidence type="ECO:0000256" key="16">
    <source>
        <dbReference type="ARBA" id="ARBA00023239"/>
    </source>
</evidence>
<keyword evidence="16 18" id="KW-0456">Lyase</keyword>
<keyword evidence="25" id="KW-1185">Reference proteome</keyword>
<dbReference type="GO" id="GO:0046872">
    <property type="term" value="F:metal ion binding"/>
    <property type="evidence" value="ECO:0007669"/>
    <property type="project" value="UniProtKB-KW"/>
</dbReference>
<dbReference type="SMART" id="SM00360">
    <property type="entry name" value="RRM"/>
    <property type="match status" value="1"/>
</dbReference>
<dbReference type="PROSITE" id="PS50102">
    <property type="entry name" value="RRM"/>
    <property type="match status" value="1"/>
</dbReference>
<feature type="transmembrane region" description="Helical" evidence="19">
    <location>
        <begin position="187"/>
        <end position="212"/>
    </location>
</feature>
<dbReference type="InterPro" id="IPR017981">
    <property type="entry name" value="GPCR_2-like_7TM"/>
</dbReference>
<dbReference type="Pfam" id="PF16214">
    <property type="entry name" value="AC_N"/>
    <property type="match status" value="1"/>
</dbReference>
<dbReference type="GO" id="GO:0006171">
    <property type="term" value="P:cAMP biosynthetic process"/>
    <property type="evidence" value="ECO:0007669"/>
    <property type="project" value="UniProtKB-KW"/>
</dbReference>
<dbReference type="EMBL" id="JH430530">
    <property type="status" value="NOT_ANNOTATED_CDS"/>
    <property type="molecule type" value="Genomic_DNA"/>
</dbReference>
<feature type="domain" description="Guanylate cyclase" evidence="22">
    <location>
        <begin position="1540"/>
        <end position="1676"/>
    </location>
</feature>
<dbReference type="PROSITE" id="PS50125">
    <property type="entry name" value="GUANYLATE_CYCLASE_2"/>
    <property type="match status" value="2"/>
</dbReference>
<organism evidence="24 25">
    <name type="scientific">Strigamia maritima</name>
    <name type="common">European centipede</name>
    <name type="synonym">Geophilus maritimus</name>
    <dbReference type="NCBI Taxonomy" id="126957"/>
    <lineage>
        <taxon>Eukaryota</taxon>
        <taxon>Metazoa</taxon>
        <taxon>Ecdysozoa</taxon>
        <taxon>Arthropoda</taxon>
        <taxon>Myriapoda</taxon>
        <taxon>Chilopoda</taxon>
        <taxon>Pleurostigmophora</taxon>
        <taxon>Geophilomorpha</taxon>
        <taxon>Linotaeniidae</taxon>
        <taxon>Strigamia</taxon>
    </lineage>
</organism>
<feature type="transmembrane region" description="Helical" evidence="19">
    <location>
        <begin position="834"/>
        <end position="853"/>
    </location>
</feature>
<evidence type="ECO:0000256" key="11">
    <source>
        <dbReference type="ARBA" id="ARBA00022884"/>
    </source>
</evidence>
<evidence type="ECO:0000259" key="22">
    <source>
        <dbReference type="PROSITE" id="PS50125"/>
    </source>
</evidence>
<dbReference type="Pfam" id="PF00002">
    <property type="entry name" value="7tm_2"/>
    <property type="match status" value="1"/>
</dbReference>
<evidence type="ECO:0000313" key="24">
    <source>
        <dbReference type="EnsemblMetazoa" id="SMAR001419-PA"/>
    </source>
</evidence>
<dbReference type="Pfam" id="PF06327">
    <property type="entry name" value="Adcy_cons_dom"/>
    <property type="match status" value="1"/>
</dbReference>
<dbReference type="PANTHER" id="PTHR45627">
    <property type="entry name" value="ADENYLATE CYCLASE TYPE 1"/>
    <property type="match status" value="1"/>
</dbReference>
<dbReference type="InterPro" id="IPR000832">
    <property type="entry name" value="GPCR_2_secretin-like"/>
</dbReference>
<feature type="transmembrane region" description="Helical" evidence="19">
    <location>
        <begin position="1396"/>
        <end position="1414"/>
    </location>
</feature>
<dbReference type="InterPro" id="IPR001054">
    <property type="entry name" value="A/G_cyclase"/>
</dbReference>
<dbReference type="PROSITE" id="PS50261">
    <property type="entry name" value="G_PROTEIN_RECEP_F2_4"/>
    <property type="match status" value="1"/>
</dbReference>
<keyword evidence="15" id="KW-0325">Glycoprotein</keyword>
<keyword evidence="12 19" id="KW-1133">Transmembrane helix</keyword>